<keyword evidence="9" id="KW-0067">ATP-binding</keyword>
<name>A0A9P6ATI9_9AGAM</name>
<evidence type="ECO:0000256" key="11">
    <source>
        <dbReference type="ARBA" id="ARBA00031871"/>
    </source>
</evidence>
<keyword evidence="7" id="KW-0547">Nucleotide-binding</keyword>
<keyword evidence="4" id="KW-0288">FMN</keyword>
<evidence type="ECO:0000313" key="15">
    <source>
        <dbReference type="EMBL" id="KAF9511454.1"/>
    </source>
</evidence>
<keyword evidence="3" id="KW-0285">Flavoprotein</keyword>
<comment type="caution">
    <text evidence="15">The sequence shown here is derived from an EMBL/GenBank/DDBJ whole genome shotgun (WGS) entry which is preliminary data.</text>
</comment>
<keyword evidence="5" id="KW-0808">Transferase</keyword>
<accession>A0A9P6ATI9</accession>
<keyword evidence="6" id="KW-0548">Nucleotidyltransferase</keyword>
<dbReference type="Proteomes" id="UP000886523">
    <property type="component" value="Unassembled WGS sequence"/>
</dbReference>
<evidence type="ECO:0000313" key="16">
    <source>
        <dbReference type="Proteomes" id="UP000886523"/>
    </source>
</evidence>
<feature type="region of interest" description="Disordered" evidence="13">
    <location>
        <begin position="151"/>
        <end position="187"/>
    </location>
</feature>
<dbReference type="GO" id="GO:0003919">
    <property type="term" value="F:FMN adenylyltransferase activity"/>
    <property type="evidence" value="ECO:0007669"/>
    <property type="project" value="UniProtKB-EC"/>
</dbReference>
<feature type="compositionally biased region" description="Low complexity" evidence="13">
    <location>
        <begin position="175"/>
        <end position="187"/>
    </location>
</feature>
<proteinExistence type="predicted"/>
<sequence length="187" mass="20085">MKEALTSYLGSTSGKKLSDDSSPGYGVRAMLVGTRRGDPHGGSLGFATPTDSDWPKLLRVHPIINWSYHDVWKFLFKFSVPYCSLYDAGYTSLGSMHDTSPNPALLNNPLHSQSTIYKPAHQLEDGDLERAGRGKQRPFASLPLNISPSLRPSKAFPSLPQSPPHLPISSPPTAPATGAAAISTVST</sequence>
<evidence type="ECO:0000256" key="2">
    <source>
        <dbReference type="ARBA" id="ARBA00012393"/>
    </source>
</evidence>
<organism evidence="15 16">
    <name type="scientific">Hydnum rufescens UP504</name>
    <dbReference type="NCBI Taxonomy" id="1448309"/>
    <lineage>
        <taxon>Eukaryota</taxon>
        <taxon>Fungi</taxon>
        <taxon>Dikarya</taxon>
        <taxon>Basidiomycota</taxon>
        <taxon>Agaricomycotina</taxon>
        <taxon>Agaricomycetes</taxon>
        <taxon>Cantharellales</taxon>
        <taxon>Hydnaceae</taxon>
        <taxon>Hydnum</taxon>
    </lineage>
</organism>
<dbReference type="Gene3D" id="3.40.50.620">
    <property type="entry name" value="HUPs"/>
    <property type="match status" value="1"/>
</dbReference>
<dbReference type="GO" id="GO:0005524">
    <property type="term" value="F:ATP binding"/>
    <property type="evidence" value="ECO:0007669"/>
    <property type="project" value="UniProtKB-KW"/>
</dbReference>
<evidence type="ECO:0000256" key="13">
    <source>
        <dbReference type="SAM" id="MobiDB-lite"/>
    </source>
</evidence>
<keyword evidence="8" id="KW-0274">FAD</keyword>
<feature type="region of interest" description="Disordered" evidence="13">
    <location>
        <begin position="1"/>
        <end position="22"/>
    </location>
</feature>
<evidence type="ECO:0000256" key="7">
    <source>
        <dbReference type="ARBA" id="ARBA00022741"/>
    </source>
</evidence>
<evidence type="ECO:0000256" key="10">
    <source>
        <dbReference type="ARBA" id="ARBA00031145"/>
    </source>
</evidence>
<evidence type="ECO:0000256" key="8">
    <source>
        <dbReference type="ARBA" id="ARBA00022827"/>
    </source>
</evidence>
<dbReference type="AlphaFoldDB" id="A0A9P6ATI9"/>
<protein>
    <recommendedName>
        <fullName evidence="2">FAD synthase</fullName>
        <ecNumber evidence="2">2.7.7.2</ecNumber>
    </recommendedName>
    <alternativeName>
        <fullName evidence="10">FAD pyrophosphorylase</fullName>
    </alternativeName>
    <alternativeName>
        <fullName evidence="11">FMN adenylyltransferase</fullName>
    </alternativeName>
</protein>
<evidence type="ECO:0000256" key="5">
    <source>
        <dbReference type="ARBA" id="ARBA00022679"/>
    </source>
</evidence>
<reference evidence="15" key="1">
    <citation type="journal article" date="2020" name="Nat. Commun.">
        <title>Large-scale genome sequencing of mycorrhizal fungi provides insights into the early evolution of symbiotic traits.</title>
        <authorList>
            <person name="Miyauchi S."/>
            <person name="Kiss E."/>
            <person name="Kuo A."/>
            <person name="Drula E."/>
            <person name="Kohler A."/>
            <person name="Sanchez-Garcia M."/>
            <person name="Morin E."/>
            <person name="Andreopoulos B."/>
            <person name="Barry K.W."/>
            <person name="Bonito G."/>
            <person name="Buee M."/>
            <person name="Carver A."/>
            <person name="Chen C."/>
            <person name="Cichocki N."/>
            <person name="Clum A."/>
            <person name="Culley D."/>
            <person name="Crous P.W."/>
            <person name="Fauchery L."/>
            <person name="Girlanda M."/>
            <person name="Hayes R.D."/>
            <person name="Keri Z."/>
            <person name="LaButti K."/>
            <person name="Lipzen A."/>
            <person name="Lombard V."/>
            <person name="Magnuson J."/>
            <person name="Maillard F."/>
            <person name="Murat C."/>
            <person name="Nolan M."/>
            <person name="Ohm R.A."/>
            <person name="Pangilinan J."/>
            <person name="Pereira M.F."/>
            <person name="Perotto S."/>
            <person name="Peter M."/>
            <person name="Pfister S."/>
            <person name="Riley R."/>
            <person name="Sitrit Y."/>
            <person name="Stielow J.B."/>
            <person name="Szollosi G."/>
            <person name="Zifcakova L."/>
            <person name="Stursova M."/>
            <person name="Spatafora J.W."/>
            <person name="Tedersoo L."/>
            <person name="Vaario L.M."/>
            <person name="Yamada A."/>
            <person name="Yan M."/>
            <person name="Wang P."/>
            <person name="Xu J."/>
            <person name="Bruns T."/>
            <person name="Baldrian P."/>
            <person name="Vilgalys R."/>
            <person name="Dunand C."/>
            <person name="Henrissat B."/>
            <person name="Grigoriev I.V."/>
            <person name="Hibbett D."/>
            <person name="Nagy L.G."/>
            <person name="Martin F.M."/>
        </authorList>
    </citation>
    <scope>NUCLEOTIDE SEQUENCE</scope>
    <source>
        <strain evidence="15">UP504</strain>
    </source>
</reference>
<feature type="domain" description="Phosphoadenosine phosphosulphate reductase" evidence="14">
    <location>
        <begin position="25"/>
        <end position="101"/>
    </location>
</feature>
<dbReference type="SUPFAM" id="SSF52402">
    <property type="entry name" value="Adenine nucleotide alpha hydrolases-like"/>
    <property type="match status" value="1"/>
</dbReference>
<comment type="catalytic activity">
    <reaction evidence="12">
        <text>FMN + ATP + H(+) = FAD + diphosphate</text>
        <dbReference type="Rhea" id="RHEA:17237"/>
        <dbReference type="ChEBI" id="CHEBI:15378"/>
        <dbReference type="ChEBI" id="CHEBI:30616"/>
        <dbReference type="ChEBI" id="CHEBI:33019"/>
        <dbReference type="ChEBI" id="CHEBI:57692"/>
        <dbReference type="ChEBI" id="CHEBI:58210"/>
        <dbReference type="EC" id="2.7.7.2"/>
    </reaction>
</comment>
<dbReference type="InterPro" id="IPR014729">
    <property type="entry name" value="Rossmann-like_a/b/a_fold"/>
</dbReference>
<evidence type="ECO:0000256" key="9">
    <source>
        <dbReference type="ARBA" id="ARBA00022840"/>
    </source>
</evidence>
<dbReference type="EC" id="2.7.7.2" evidence="2"/>
<dbReference type="InterPro" id="IPR002500">
    <property type="entry name" value="PAPS_reduct_dom"/>
</dbReference>
<dbReference type="OrthoDB" id="270728at2759"/>
<gene>
    <name evidence="15" type="ORF">BS47DRAFT_1469919</name>
</gene>
<dbReference type="PANTHER" id="PTHR23293">
    <property type="entry name" value="FAD SYNTHETASE-RELATED FMN ADENYLYLTRANSFERASE"/>
    <property type="match status" value="1"/>
</dbReference>
<evidence type="ECO:0000259" key="14">
    <source>
        <dbReference type="Pfam" id="PF01507"/>
    </source>
</evidence>
<dbReference type="Pfam" id="PF01507">
    <property type="entry name" value="PAPS_reduct"/>
    <property type="match status" value="1"/>
</dbReference>
<keyword evidence="16" id="KW-1185">Reference proteome</keyword>
<evidence type="ECO:0000256" key="1">
    <source>
        <dbReference type="ARBA" id="ARBA00004726"/>
    </source>
</evidence>
<comment type="pathway">
    <text evidence="1">Cofactor biosynthesis; FAD biosynthesis; FAD from FMN: step 1/1.</text>
</comment>
<dbReference type="PANTHER" id="PTHR23293:SF9">
    <property type="entry name" value="FAD SYNTHASE"/>
    <property type="match status" value="1"/>
</dbReference>
<feature type="compositionally biased region" description="Pro residues" evidence="13">
    <location>
        <begin position="160"/>
        <end position="174"/>
    </location>
</feature>
<evidence type="ECO:0000256" key="4">
    <source>
        <dbReference type="ARBA" id="ARBA00022643"/>
    </source>
</evidence>
<evidence type="ECO:0000256" key="6">
    <source>
        <dbReference type="ARBA" id="ARBA00022695"/>
    </source>
</evidence>
<evidence type="ECO:0000256" key="12">
    <source>
        <dbReference type="ARBA" id="ARBA00049494"/>
    </source>
</evidence>
<dbReference type="GO" id="GO:0006747">
    <property type="term" value="P:FAD biosynthetic process"/>
    <property type="evidence" value="ECO:0007669"/>
    <property type="project" value="TreeGrafter"/>
</dbReference>
<dbReference type="EMBL" id="MU129000">
    <property type="protein sequence ID" value="KAF9511454.1"/>
    <property type="molecule type" value="Genomic_DNA"/>
</dbReference>
<evidence type="ECO:0000256" key="3">
    <source>
        <dbReference type="ARBA" id="ARBA00022630"/>
    </source>
</evidence>